<dbReference type="Proteomes" id="UP000324133">
    <property type="component" value="Unassembled WGS sequence"/>
</dbReference>
<keyword evidence="2" id="KW-1185">Reference proteome</keyword>
<accession>A0A5B6TA21</accession>
<dbReference type="EMBL" id="VKKY01000003">
    <property type="protein sequence ID" value="KAA3436727.1"/>
    <property type="molecule type" value="Genomic_DNA"/>
</dbReference>
<protein>
    <submittedName>
        <fullName evidence="1">Uncharacterized protein</fullName>
    </submittedName>
</protein>
<dbReference type="RefSeq" id="WP_149092666.1">
    <property type="nucleotide sequence ID" value="NZ_VKKY01000003.1"/>
</dbReference>
<gene>
    <name evidence="1" type="ORF">FOA19_20325</name>
</gene>
<evidence type="ECO:0000313" key="2">
    <source>
        <dbReference type="Proteomes" id="UP000324133"/>
    </source>
</evidence>
<evidence type="ECO:0000313" key="1">
    <source>
        <dbReference type="EMBL" id="KAA3436727.1"/>
    </source>
</evidence>
<sequence>MKEERKSRGDKTNEMFYKRLNDNDLVVIAKSKDGEYKCCYGSNCMCSQMLSDIKLVERVVYRSIRKKRLCFRYIRVEKGEGYGVHIEKFDIRLMDICMSQESDLEFNHAGYDALLRKWKINTVVGKKQSKVKETTN</sequence>
<reference evidence="1 2" key="1">
    <citation type="submission" date="2019-07" db="EMBL/GenBank/DDBJ databases">
        <title>Rufibacter sp. nov., isolated from lake sediment.</title>
        <authorList>
            <person name="Qu J.-H."/>
        </authorList>
    </citation>
    <scope>NUCLEOTIDE SEQUENCE [LARGE SCALE GENOMIC DNA]</scope>
    <source>
        <strain evidence="1 2">NBS58-1</strain>
    </source>
</reference>
<comment type="caution">
    <text evidence="1">The sequence shown here is derived from an EMBL/GenBank/DDBJ whole genome shotgun (WGS) entry which is preliminary data.</text>
</comment>
<dbReference type="OrthoDB" id="894391at2"/>
<dbReference type="AlphaFoldDB" id="A0A5B6TA21"/>
<organism evidence="1 2">
    <name type="scientific">Rufibacter hautae</name>
    <dbReference type="NCBI Taxonomy" id="2595005"/>
    <lineage>
        <taxon>Bacteria</taxon>
        <taxon>Pseudomonadati</taxon>
        <taxon>Bacteroidota</taxon>
        <taxon>Cytophagia</taxon>
        <taxon>Cytophagales</taxon>
        <taxon>Hymenobacteraceae</taxon>
        <taxon>Rufibacter</taxon>
    </lineage>
</organism>
<proteinExistence type="predicted"/>
<name>A0A5B6TA21_9BACT</name>